<organism evidence="1 2">
    <name type="scientific">Intoshia linei</name>
    <dbReference type="NCBI Taxonomy" id="1819745"/>
    <lineage>
        <taxon>Eukaryota</taxon>
        <taxon>Metazoa</taxon>
        <taxon>Spiralia</taxon>
        <taxon>Lophotrochozoa</taxon>
        <taxon>Mesozoa</taxon>
        <taxon>Orthonectida</taxon>
        <taxon>Rhopaluridae</taxon>
        <taxon>Intoshia</taxon>
    </lineage>
</organism>
<gene>
    <name evidence="1" type="ORF">A3Q56_07495</name>
</gene>
<accession>A0A177AS37</accession>
<dbReference type="Proteomes" id="UP000078046">
    <property type="component" value="Unassembled WGS sequence"/>
</dbReference>
<keyword evidence="2" id="KW-1185">Reference proteome</keyword>
<proteinExistence type="predicted"/>
<dbReference type="EMBL" id="LWCA01001610">
    <property type="protein sequence ID" value="OAF64795.1"/>
    <property type="molecule type" value="Genomic_DNA"/>
</dbReference>
<dbReference type="OrthoDB" id="6629168at2759"/>
<sequence length="105" mass="12232">MAFRTEKALRRHLWYLSESLVPLALFSKNLSESDKSLLALKILSTSNINIVKITPRPETNLNLKSHLSAFVTHKSRFTVITLYILDILQYPVNEWSSHEFFRRAD</sequence>
<evidence type="ECO:0000313" key="2">
    <source>
        <dbReference type="Proteomes" id="UP000078046"/>
    </source>
</evidence>
<evidence type="ECO:0000313" key="1">
    <source>
        <dbReference type="EMBL" id="OAF64795.1"/>
    </source>
</evidence>
<feature type="non-terminal residue" evidence="1">
    <location>
        <position position="105"/>
    </location>
</feature>
<reference evidence="1 2" key="1">
    <citation type="submission" date="2016-04" db="EMBL/GenBank/DDBJ databases">
        <title>The genome of Intoshia linei affirms orthonectids as highly simplified spiralians.</title>
        <authorList>
            <person name="Mikhailov K.V."/>
            <person name="Slusarev G.S."/>
            <person name="Nikitin M.A."/>
            <person name="Logacheva M.D."/>
            <person name="Penin A."/>
            <person name="Aleoshin V."/>
            <person name="Panchin Y.V."/>
        </authorList>
    </citation>
    <scope>NUCLEOTIDE SEQUENCE [LARGE SCALE GENOMIC DNA]</scope>
    <source>
        <strain evidence="1">Intl2013</strain>
        <tissue evidence="1">Whole animal</tissue>
    </source>
</reference>
<name>A0A177AS37_9BILA</name>
<protein>
    <submittedName>
        <fullName evidence="1">Uncharacterized protein</fullName>
    </submittedName>
</protein>
<comment type="caution">
    <text evidence="1">The sequence shown here is derived from an EMBL/GenBank/DDBJ whole genome shotgun (WGS) entry which is preliminary data.</text>
</comment>
<dbReference type="AlphaFoldDB" id="A0A177AS37"/>